<organism evidence="1">
    <name type="scientific">Salmonella enterica</name>
    <name type="common">Salmonella choleraesuis</name>
    <dbReference type="NCBI Taxonomy" id="28901"/>
    <lineage>
        <taxon>Bacteria</taxon>
        <taxon>Pseudomonadati</taxon>
        <taxon>Pseudomonadota</taxon>
        <taxon>Gammaproteobacteria</taxon>
        <taxon>Enterobacterales</taxon>
        <taxon>Enterobacteriaceae</taxon>
        <taxon>Salmonella</taxon>
    </lineage>
</organism>
<dbReference type="AlphaFoldDB" id="A0A5T5YDA2"/>
<gene>
    <name evidence="1" type="ORF">DXW22_12455</name>
</gene>
<reference evidence="1" key="1">
    <citation type="submission" date="2018-08" db="EMBL/GenBank/DDBJ databases">
        <authorList>
            <consortium name="PulseNet: The National Subtyping Network for Foodborne Disease Surveillance"/>
            <person name="Tarr C.L."/>
            <person name="Trees E."/>
            <person name="Katz L.S."/>
            <person name="Carleton-Romer H.A."/>
            <person name="Stroika S."/>
            <person name="Kucerova Z."/>
            <person name="Roache K.F."/>
            <person name="Sabol A.L."/>
            <person name="Besser J."/>
            <person name="Gerner-Smidt P."/>
        </authorList>
    </citation>
    <scope>NUCLEOTIDE SEQUENCE</scope>
    <source>
        <strain evidence="1">PNUSAS048855</strain>
    </source>
</reference>
<name>A0A5T5YDA2_SALER</name>
<evidence type="ECO:0000313" key="1">
    <source>
        <dbReference type="EMBL" id="EBM3646130.1"/>
    </source>
</evidence>
<dbReference type="EMBL" id="AAGCHW010000029">
    <property type="protein sequence ID" value="EBM3646130.1"/>
    <property type="molecule type" value="Genomic_DNA"/>
</dbReference>
<sequence>MKNTDGSVVAGVPALKLKVIGPKEMKEPWPDEWLFEEDVPGTYVSGVIAPSVVGTYTFSLSGLEGFTKSVTLTVTKAVRR</sequence>
<accession>A0A5T5YDA2</accession>
<protein>
    <submittedName>
        <fullName evidence="1">Uncharacterized protein</fullName>
    </submittedName>
</protein>
<comment type="caution">
    <text evidence="1">The sequence shown here is derived from an EMBL/GenBank/DDBJ whole genome shotgun (WGS) entry which is preliminary data.</text>
</comment>
<proteinExistence type="predicted"/>